<keyword evidence="3" id="KW-1185">Reference proteome</keyword>
<dbReference type="Proteomes" id="UP000777438">
    <property type="component" value="Unassembled WGS sequence"/>
</dbReference>
<sequence length="846" mass="90569">MVSFFGLKIGGDKKKSHDKHNKQQATRQITHLNKTDSNISDQFANPNTTTKERRLTNNFSRPTLSRPDTASSNHAPTQQWGAPYMGGANSGAVSSMVDLAVPRAPGLGNPRFHSSDIQLNTRFASDSSTSLVPGGDLAAISPRSPTRPGTAISINTKRDWETPFGVHFAGPGSTPVSPVVGKNSLDQFEFGVANANNGAPDPTDPAGNGYPSPPPSILSADQPFSPVNPDARPGSSRRNAPSGLRNMETTGPRALPSPAASVVRTSEETWDVPVIRNVQAKRDTLTFHTPRRQSFTMEVEVEGDKGKTTPMMEGLAGNFTAFDFGETVRRGSVSQSVDSSSPTDGMLPKPFGSARTASPLRSMQSSPSFSLSTDEQRATRNRNGSDAPSALSNMSSANESIRRESPVPPSQPLVQAVVSQSGLQLQAVPVSQPVLQPSYQPSPQPSPKPPSQFSSTPQPSPKPPSQFSSTPQPSPQPPSSSHAPVKLQYHDIPASLRPAAPPPTGPIPQPPTQARSNTVPPVSAYGAHPGYMSRPLDPPPRGFRPRVDSDPRRRPNGLRVPPPLVDRSNRADSGGKGGLYSPYGPPPEEGNYMRAEPSPRPPPEARAQSPFTRTPLEGDFPVHKGLPRGRRTAALDSLAQESGGLGPRQHPRQRPMYPPPKAQPSPTETKPKNDAEEMGYTLPRWDDFDRASPHRSAIPAPLSPFRGDSQAPQTPPADDSANPSPLRQQFTSSPISPKPPSLPSPSFSSLQKSISSSSENLARSFELTNEDARPNNDQASYPRMRPPLISPVMAEFSRPMSPAMRVEAKKAPPRPTPIALPPGKSDMRAPARTPNIAVDSFSPGFI</sequence>
<feature type="compositionally biased region" description="Polar residues" evidence="1">
    <location>
        <begin position="23"/>
        <end position="49"/>
    </location>
</feature>
<feature type="compositionally biased region" description="Low complexity" evidence="1">
    <location>
        <begin position="429"/>
        <end position="439"/>
    </location>
</feature>
<feature type="compositionally biased region" description="Polar residues" evidence="1">
    <location>
        <begin position="721"/>
        <end position="731"/>
    </location>
</feature>
<feature type="compositionally biased region" description="Low complexity" evidence="1">
    <location>
        <begin position="744"/>
        <end position="758"/>
    </location>
</feature>
<feature type="compositionally biased region" description="Polar residues" evidence="1">
    <location>
        <begin position="355"/>
        <end position="373"/>
    </location>
</feature>
<dbReference type="EMBL" id="JAGPYM010000018">
    <property type="protein sequence ID" value="KAH6885256.1"/>
    <property type="molecule type" value="Genomic_DNA"/>
</dbReference>
<name>A0A9P9AMP9_9HYPO</name>
<gene>
    <name evidence="2" type="ORF">B0T10DRAFT_91747</name>
</gene>
<feature type="region of interest" description="Disordered" evidence="1">
    <location>
        <begin position="333"/>
        <end position="412"/>
    </location>
</feature>
<reference evidence="2 3" key="1">
    <citation type="journal article" date="2021" name="Nat. Commun.">
        <title>Genetic determinants of endophytism in the Arabidopsis root mycobiome.</title>
        <authorList>
            <person name="Mesny F."/>
            <person name="Miyauchi S."/>
            <person name="Thiergart T."/>
            <person name="Pickel B."/>
            <person name="Atanasova L."/>
            <person name="Karlsson M."/>
            <person name="Huettel B."/>
            <person name="Barry K.W."/>
            <person name="Haridas S."/>
            <person name="Chen C."/>
            <person name="Bauer D."/>
            <person name="Andreopoulos W."/>
            <person name="Pangilinan J."/>
            <person name="LaButti K."/>
            <person name="Riley R."/>
            <person name="Lipzen A."/>
            <person name="Clum A."/>
            <person name="Drula E."/>
            <person name="Henrissat B."/>
            <person name="Kohler A."/>
            <person name="Grigoriev I.V."/>
            <person name="Martin F.M."/>
            <person name="Hacquard S."/>
        </authorList>
    </citation>
    <scope>NUCLEOTIDE SEQUENCE [LARGE SCALE GENOMIC DNA]</scope>
    <source>
        <strain evidence="2 3">MPI-CAGE-CH-0241</strain>
    </source>
</reference>
<feature type="region of interest" description="Disordered" evidence="1">
    <location>
        <begin position="429"/>
        <end position="786"/>
    </location>
</feature>
<feature type="region of interest" description="Disordered" evidence="1">
    <location>
        <begin position="192"/>
        <end position="267"/>
    </location>
</feature>
<organism evidence="2 3">
    <name type="scientific">Thelonectria olida</name>
    <dbReference type="NCBI Taxonomy" id="1576542"/>
    <lineage>
        <taxon>Eukaryota</taxon>
        <taxon>Fungi</taxon>
        <taxon>Dikarya</taxon>
        <taxon>Ascomycota</taxon>
        <taxon>Pezizomycotina</taxon>
        <taxon>Sordariomycetes</taxon>
        <taxon>Hypocreomycetidae</taxon>
        <taxon>Hypocreales</taxon>
        <taxon>Nectriaceae</taxon>
        <taxon>Thelonectria</taxon>
    </lineage>
</organism>
<feature type="compositionally biased region" description="Pro residues" evidence="1">
    <location>
        <begin position="440"/>
        <end position="450"/>
    </location>
</feature>
<dbReference type="OrthoDB" id="5234071at2759"/>
<accession>A0A9P9AMP9</accession>
<feature type="region of interest" description="Disordered" evidence="1">
    <location>
        <begin position="800"/>
        <end position="846"/>
    </location>
</feature>
<feature type="compositionally biased region" description="Polar residues" evidence="1">
    <location>
        <begin position="56"/>
        <end position="80"/>
    </location>
</feature>
<comment type="caution">
    <text evidence="2">The sequence shown here is derived from an EMBL/GenBank/DDBJ whole genome shotgun (WGS) entry which is preliminary data.</text>
</comment>
<evidence type="ECO:0000256" key="1">
    <source>
        <dbReference type="SAM" id="MobiDB-lite"/>
    </source>
</evidence>
<dbReference type="AlphaFoldDB" id="A0A9P9AMP9"/>
<proteinExistence type="predicted"/>
<evidence type="ECO:0000313" key="2">
    <source>
        <dbReference type="EMBL" id="KAH6885256.1"/>
    </source>
</evidence>
<feature type="compositionally biased region" description="Polar residues" evidence="1">
    <location>
        <begin position="381"/>
        <end position="399"/>
    </location>
</feature>
<evidence type="ECO:0000313" key="3">
    <source>
        <dbReference type="Proteomes" id="UP000777438"/>
    </source>
</evidence>
<feature type="compositionally biased region" description="Pro residues" evidence="1">
    <location>
        <begin position="499"/>
        <end position="511"/>
    </location>
</feature>
<protein>
    <submittedName>
        <fullName evidence="2">Uncharacterized protein</fullName>
    </submittedName>
</protein>
<feature type="region of interest" description="Disordered" evidence="1">
    <location>
        <begin position="1"/>
        <end position="82"/>
    </location>
</feature>